<dbReference type="Pfam" id="PF00536">
    <property type="entry name" value="SAM_1"/>
    <property type="match status" value="1"/>
</dbReference>
<protein>
    <submittedName>
        <fullName evidence="5">SEC23-interacting protein</fullName>
    </submittedName>
</protein>
<organism evidence="5 6">
    <name type="scientific">Acropora cervicornis</name>
    <name type="common">Staghorn coral</name>
    <dbReference type="NCBI Taxonomy" id="6130"/>
    <lineage>
        <taxon>Eukaryota</taxon>
        <taxon>Metazoa</taxon>
        <taxon>Cnidaria</taxon>
        <taxon>Anthozoa</taxon>
        <taxon>Hexacorallia</taxon>
        <taxon>Scleractinia</taxon>
        <taxon>Astrocoeniina</taxon>
        <taxon>Acroporidae</taxon>
        <taxon>Acropora</taxon>
    </lineage>
</organism>
<dbReference type="SMART" id="SM01127">
    <property type="entry name" value="DDHD"/>
    <property type="match status" value="1"/>
</dbReference>
<evidence type="ECO:0000256" key="1">
    <source>
        <dbReference type="ARBA" id="ARBA00038464"/>
    </source>
</evidence>
<reference evidence="5" key="2">
    <citation type="journal article" date="2023" name="Science">
        <title>Genomic signatures of disease resistance in endangered staghorn corals.</title>
        <authorList>
            <person name="Vollmer S.V."/>
            <person name="Selwyn J.D."/>
            <person name="Despard B.A."/>
            <person name="Roesel C.L."/>
        </authorList>
    </citation>
    <scope>NUCLEOTIDE SEQUENCE</scope>
    <source>
        <strain evidence="5">K2</strain>
    </source>
</reference>
<evidence type="ECO:0000313" key="5">
    <source>
        <dbReference type="EMBL" id="KAK2572197.1"/>
    </source>
</evidence>
<feature type="compositionally biased region" description="Polar residues" evidence="2">
    <location>
        <begin position="39"/>
        <end position="56"/>
    </location>
</feature>
<dbReference type="InterPro" id="IPR013761">
    <property type="entry name" value="SAM/pointed_sf"/>
</dbReference>
<comment type="caution">
    <text evidence="5">The sequence shown here is derived from an EMBL/GenBank/DDBJ whole genome shotgun (WGS) entry which is preliminary data.</text>
</comment>
<dbReference type="SUPFAM" id="SSF47769">
    <property type="entry name" value="SAM/Pointed domain"/>
    <property type="match status" value="1"/>
</dbReference>
<dbReference type="InterPro" id="IPR058055">
    <property type="entry name" value="PA-PLA1"/>
</dbReference>
<dbReference type="SMART" id="SM00454">
    <property type="entry name" value="SAM"/>
    <property type="match status" value="1"/>
</dbReference>
<feature type="compositionally biased region" description="Low complexity" evidence="2">
    <location>
        <begin position="227"/>
        <end position="293"/>
    </location>
</feature>
<accession>A0AAD9R2Z7</accession>
<feature type="compositionally biased region" description="Polar residues" evidence="2">
    <location>
        <begin position="160"/>
        <end position="176"/>
    </location>
</feature>
<feature type="compositionally biased region" description="Low complexity" evidence="2">
    <location>
        <begin position="73"/>
        <end position="82"/>
    </location>
</feature>
<feature type="compositionally biased region" description="Low complexity" evidence="2">
    <location>
        <begin position="95"/>
        <end position="109"/>
    </location>
</feature>
<sequence>MADKSNFDSRQKRTPLQGITLADFGANLSFGPTLVPASETASISRQQPISTPMTSKVTDDLNQHGKVDGFLHQQASTQQQSQMPYQPNTREPFESGTSQSTFFTMSSSSVHDDFLSAPASNQSQASFTGPKIPTTNTLPSTMGPGSWTPLGPSSGVPHSFSPQATSEFQTSPQPLNNLVKIPPTNSGTLPQPSAESMKKSSTQPAVSSSQTPPQPAPGWAQTPPKPSASLSQTSSQPSPSWTQTPPQASASEAQTPPTSSSSSLSTDSSITSLQSMPHHYQPSSPQMQSAAPPVVTQIEPVQPHWFYRKGNSLWLPFSYVDSECLEQALKTPASGDRIVPTDGGRYDVNLDKRLRYPLYWEEGVSVVRRCTWFYKGDGGSKLVPYMEDMAARLEEEYLLAFRKNHWPCRVRLSSDEYVMIHNTNVMVQFSPNNESENWSGEDIGTRPKVVRRGIAEIEDEIDDVITKRSYPEVALLVGWSSFQCSGIQNSTMTPPGRLQSISLGSIRRLREFTNSTLVDILFYTSPTYCKNIVDTVGEEIQRLLKIFLQRNPMFSGKYSVCGHSLGSSILFDILQHQQVRRDFMTKNHTLDPVSEEAVKDSTDNVAADSHEVAPTLDKESDEEVEDSYPALTEALARLGLPEYVDLFEAEEMDMETFLLCGEDDMKEMGIPMGPRKKLMSYLRNQKQEMEKKRIEREERKKAKAQEKARVEAERQENFNTAKGELRSSDTKAGSSFIQAKRDSVISRSLSTASISSVEVLYEQGVAGTGQPYVEYPQLDLQFYALFALGSPIGMFLTLPTCPRVFNIFHPYDPVAFRIEPLVNPSLFVELRENLSKLGQNLKQSLIDSALKTWQSINEFALAHCYQTPGEADATVAESTEVKESYSDPPPEPSRVGRLNGGQRIDYVLQEKPIESLNEYLFALGSHLTYWVSEDTALFILKQIYKE</sequence>
<dbReference type="PROSITE" id="PS51043">
    <property type="entry name" value="DDHD"/>
    <property type="match status" value="1"/>
</dbReference>
<reference evidence="5" key="1">
    <citation type="journal article" date="2023" name="G3 (Bethesda)">
        <title>Whole genome assembly and annotation of the endangered Caribbean coral Acropora cervicornis.</title>
        <authorList>
            <person name="Selwyn J.D."/>
            <person name="Vollmer S.V."/>
        </authorList>
    </citation>
    <scope>NUCLEOTIDE SEQUENCE</scope>
    <source>
        <strain evidence="5">K2</strain>
    </source>
</reference>
<feature type="domain" description="WWE" evidence="3">
    <location>
        <begin position="289"/>
        <end position="369"/>
    </location>
</feature>
<gene>
    <name evidence="5" type="ORF">P5673_002408</name>
</gene>
<dbReference type="Pfam" id="PF02825">
    <property type="entry name" value="WWE"/>
    <property type="match status" value="1"/>
</dbReference>
<dbReference type="Gene3D" id="1.10.150.50">
    <property type="entry name" value="Transcription Factor, Ets-1"/>
    <property type="match status" value="1"/>
</dbReference>
<dbReference type="Proteomes" id="UP001249851">
    <property type="component" value="Unassembled WGS sequence"/>
</dbReference>
<feature type="region of interest" description="Disordered" evidence="2">
    <location>
        <begin position="877"/>
        <end position="898"/>
    </location>
</feature>
<evidence type="ECO:0000259" key="4">
    <source>
        <dbReference type="PROSITE" id="PS51043"/>
    </source>
</evidence>
<proteinExistence type="inferred from homology"/>
<dbReference type="AlphaFoldDB" id="A0AAD9R2Z7"/>
<evidence type="ECO:0000256" key="2">
    <source>
        <dbReference type="SAM" id="MobiDB-lite"/>
    </source>
</evidence>
<dbReference type="EMBL" id="JARQWQ010000004">
    <property type="protein sequence ID" value="KAK2572197.1"/>
    <property type="molecule type" value="Genomic_DNA"/>
</dbReference>
<dbReference type="PANTHER" id="PTHR23509">
    <property type="entry name" value="PA-PL1 PHOSPHOLIPASE FAMILY"/>
    <property type="match status" value="1"/>
</dbReference>
<dbReference type="GO" id="GO:0004620">
    <property type="term" value="F:phospholipase activity"/>
    <property type="evidence" value="ECO:0007669"/>
    <property type="project" value="TreeGrafter"/>
</dbReference>
<dbReference type="GO" id="GO:0005737">
    <property type="term" value="C:cytoplasm"/>
    <property type="evidence" value="ECO:0007669"/>
    <property type="project" value="TreeGrafter"/>
</dbReference>
<dbReference type="InterPro" id="IPR004170">
    <property type="entry name" value="WWE_dom"/>
</dbReference>
<feature type="compositionally biased region" description="Polar residues" evidence="2">
    <location>
        <begin position="118"/>
        <end position="140"/>
    </location>
</feature>
<dbReference type="InterPro" id="IPR004177">
    <property type="entry name" value="DDHD_dom"/>
</dbReference>
<dbReference type="InterPro" id="IPR057825">
    <property type="entry name" value="WWE_SEC23-DDH2"/>
</dbReference>
<feature type="region of interest" description="Disordered" evidence="2">
    <location>
        <begin position="595"/>
        <end position="623"/>
    </location>
</feature>
<dbReference type="GO" id="GO:0046872">
    <property type="term" value="F:metal ion binding"/>
    <property type="evidence" value="ECO:0007669"/>
    <property type="project" value="InterPro"/>
</dbReference>
<feature type="compositionally biased region" description="Polar residues" evidence="2">
    <location>
        <begin position="183"/>
        <end position="211"/>
    </location>
</feature>
<feature type="region of interest" description="Disordered" evidence="2">
    <location>
        <begin position="38"/>
        <end position="293"/>
    </location>
</feature>
<dbReference type="Pfam" id="PF02862">
    <property type="entry name" value="DDHD"/>
    <property type="match status" value="2"/>
</dbReference>
<feature type="compositionally biased region" description="Basic and acidic residues" evidence="2">
    <location>
        <begin position="689"/>
        <end position="716"/>
    </location>
</feature>
<keyword evidence="6" id="KW-1185">Reference proteome</keyword>
<dbReference type="PROSITE" id="PS50918">
    <property type="entry name" value="WWE"/>
    <property type="match status" value="1"/>
</dbReference>
<feature type="domain" description="DDHD" evidence="4">
    <location>
        <begin position="778"/>
        <end position="945"/>
    </location>
</feature>
<dbReference type="PANTHER" id="PTHR23509:SF10">
    <property type="entry name" value="LD21067P"/>
    <property type="match status" value="1"/>
</dbReference>
<name>A0AAD9R2Z7_ACRCE</name>
<evidence type="ECO:0000313" key="6">
    <source>
        <dbReference type="Proteomes" id="UP001249851"/>
    </source>
</evidence>
<evidence type="ECO:0000259" key="3">
    <source>
        <dbReference type="PROSITE" id="PS50918"/>
    </source>
</evidence>
<dbReference type="Pfam" id="PF23464">
    <property type="entry name" value="WWE_3"/>
    <property type="match status" value="1"/>
</dbReference>
<dbReference type="InterPro" id="IPR001660">
    <property type="entry name" value="SAM"/>
</dbReference>
<comment type="similarity">
    <text evidence="1">Belongs to the PA-PLA1 family.</text>
</comment>
<feature type="region of interest" description="Disordered" evidence="2">
    <location>
        <begin position="689"/>
        <end position="727"/>
    </location>
</feature>
<feature type="compositionally biased region" description="Basic and acidic residues" evidence="2">
    <location>
        <begin position="57"/>
        <end position="69"/>
    </location>
</feature>